<proteinExistence type="predicted"/>
<organism evidence="2 3">
    <name type="scientific">Paramuricea clavata</name>
    <name type="common">Red gorgonian</name>
    <name type="synonym">Violescent sea-whip</name>
    <dbReference type="NCBI Taxonomy" id="317549"/>
    <lineage>
        <taxon>Eukaryota</taxon>
        <taxon>Metazoa</taxon>
        <taxon>Cnidaria</taxon>
        <taxon>Anthozoa</taxon>
        <taxon>Octocorallia</taxon>
        <taxon>Malacalcyonacea</taxon>
        <taxon>Plexauridae</taxon>
        <taxon>Paramuricea</taxon>
    </lineage>
</organism>
<feature type="compositionally biased region" description="Polar residues" evidence="1">
    <location>
        <begin position="420"/>
        <end position="431"/>
    </location>
</feature>
<dbReference type="Proteomes" id="UP001152795">
    <property type="component" value="Unassembled WGS sequence"/>
</dbReference>
<evidence type="ECO:0000313" key="3">
    <source>
        <dbReference type="Proteomes" id="UP001152795"/>
    </source>
</evidence>
<feature type="compositionally biased region" description="Polar residues" evidence="1">
    <location>
        <begin position="385"/>
        <end position="401"/>
    </location>
</feature>
<dbReference type="EMBL" id="CACRXK020007015">
    <property type="protein sequence ID" value="CAB4011058.1"/>
    <property type="molecule type" value="Genomic_DNA"/>
</dbReference>
<comment type="caution">
    <text evidence="2">The sequence shown here is derived from an EMBL/GenBank/DDBJ whole genome shotgun (WGS) entry which is preliminary data.</text>
</comment>
<feature type="compositionally biased region" description="Polar residues" evidence="1">
    <location>
        <begin position="498"/>
        <end position="507"/>
    </location>
</feature>
<feature type="region of interest" description="Disordered" evidence="1">
    <location>
        <begin position="91"/>
        <end position="144"/>
    </location>
</feature>
<feature type="compositionally biased region" description="Low complexity" evidence="1">
    <location>
        <begin position="470"/>
        <end position="487"/>
    </location>
</feature>
<evidence type="ECO:0000256" key="1">
    <source>
        <dbReference type="SAM" id="MobiDB-lite"/>
    </source>
</evidence>
<feature type="compositionally biased region" description="Basic residues" evidence="1">
    <location>
        <begin position="91"/>
        <end position="103"/>
    </location>
</feature>
<feature type="compositionally biased region" description="Polar residues" evidence="1">
    <location>
        <begin position="104"/>
        <end position="125"/>
    </location>
</feature>
<feature type="region of interest" description="Disordered" evidence="1">
    <location>
        <begin position="186"/>
        <end position="261"/>
    </location>
</feature>
<feature type="region of interest" description="Disordered" evidence="1">
    <location>
        <begin position="343"/>
        <end position="431"/>
    </location>
</feature>
<accession>A0A6S7JHT8</accession>
<dbReference type="AlphaFoldDB" id="A0A6S7JHT8"/>
<evidence type="ECO:0000313" key="2">
    <source>
        <dbReference type="EMBL" id="CAB4011058.1"/>
    </source>
</evidence>
<name>A0A6S7JHT8_PARCT</name>
<dbReference type="OrthoDB" id="20839at2759"/>
<gene>
    <name evidence="2" type="ORF">PACLA_8A068854</name>
</gene>
<feature type="compositionally biased region" description="Basic residues" evidence="1">
    <location>
        <begin position="215"/>
        <end position="230"/>
    </location>
</feature>
<feature type="compositionally biased region" description="Polar residues" evidence="1">
    <location>
        <begin position="241"/>
        <end position="261"/>
    </location>
</feature>
<sequence length="564" mass="62768">MEIERVVRLRQDLERIRNLCYMVEKREKYKRELTAAREAVFRKELEVVDDTSGKMSTEDIQWARSCCVKNFTEYEELQTLDLRCPAKPKVYKKRGRKPKRRSMKTINGFVQTGVMSQSDGITSEYSGECEESDSTHRNKDSTFCSGDSINDHLDNEGTTSRADVTSNCTSSCDNTASNIDEKTLTLRSNSSARSGCSNNENISSDSDFEDESARKAKRRASISQLRMRKLSKSDTEMVGVSRSSDAESTGSSSIHTRGSSPVQLKARLNGLNVSARVNLLEIKDGMKNRLCHSPNKRNRKRLFCELSEKHDESQSPMTLRSNGTILGEQLTCNAVSEKRVCRPNGILDSKSNEKTTRKSNSLNNDDSQSEESGKSEVHFTRSRSRTSALDSPKSSSGQNDVLHTVDKQSEKNGNIPELFQTRSHNSRAVSISTSSTIDGVLCIGKSDEISRKDASQLAHHSLSNHDEVSDISSRTRSRSNTSDSASSPVKKDTDVSHILSTGQNTETNCKRDSAKKEVIAERCRTPRRQARLSDNVVASKATLYSPTKCSRFFGKLRQAATTSA</sequence>
<protein>
    <submittedName>
        <fullName evidence="2">Uncharacterized protein</fullName>
    </submittedName>
</protein>
<feature type="region of interest" description="Disordered" evidence="1">
    <location>
        <begin position="454"/>
        <end position="513"/>
    </location>
</feature>
<keyword evidence="3" id="KW-1185">Reference proteome</keyword>
<reference evidence="2" key="1">
    <citation type="submission" date="2020-04" db="EMBL/GenBank/DDBJ databases">
        <authorList>
            <person name="Alioto T."/>
            <person name="Alioto T."/>
            <person name="Gomez Garrido J."/>
        </authorList>
    </citation>
    <scope>NUCLEOTIDE SEQUENCE</scope>
    <source>
        <strain evidence="2">A484AB</strain>
    </source>
</reference>
<feature type="compositionally biased region" description="Polar residues" evidence="1">
    <location>
        <begin position="186"/>
        <end position="205"/>
    </location>
</feature>